<evidence type="ECO:0000256" key="2">
    <source>
        <dbReference type="ARBA" id="ARBA00010312"/>
    </source>
</evidence>
<keyword evidence="5" id="KW-0560">Oxidoreductase</keyword>
<evidence type="ECO:0000259" key="9">
    <source>
        <dbReference type="PROSITE" id="PS51669"/>
    </source>
</evidence>
<dbReference type="Pfam" id="PF01568">
    <property type="entry name" value="Molydop_binding"/>
    <property type="match status" value="1"/>
</dbReference>
<keyword evidence="8" id="KW-1133">Transmembrane helix</keyword>
<dbReference type="InterPro" id="IPR009010">
    <property type="entry name" value="Asp_de-COase-like_dom_sf"/>
</dbReference>
<feature type="transmembrane region" description="Helical" evidence="8">
    <location>
        <begin position="7"/>
        <end position="30"/>
    </location>
</feature>
<dbReference type="PROSITE" id="PS51669">
    <property type="entry name" value="4FE4S_MOW_BIS_MGD"/>
    <property type="match status" value="1"/>
</dbReference>
<evidence type="ECO:0000256" key="5">
    <source>
        <dbReference type="ARBA" id="ARBA00023002"/>
    </source>
</evidence>
<dbReference type="CDD" id="cd02781">
    <property type="entry name" value="MopB_CT_Acetylene-hydratase"/>
    <property type="match status" value="1"/>
</dbReference>
<dbReference type="GO" id="GO:0043546">
    <property type="term" value="F:molybdopterin cofactor binding"/>
    <property type="evidence" value="ECO:0007669"/>
    <property type="project" value="InterPro"/>
</dbReference>
<evidence type="ECO:0000256" key="1">
    <source>
        <dbReference type="ARBA" id="ARBA00001942"/>
    </source>
</evidence>
<evidence type="ECO:0000256" key="3">
    <source>
        <dbReference type="ARBA" id="ARBA00022505"/>
    </source>
</evidence>
<dbReference type="Gene3D" id="2.20.25.90">
    <property type="entry name" value="ADC-like domains"/>
    <property type="match status" value="1"/>
</dbReference>
<dbReference type="InterPro" id="IPR006655">
    <property type="entry name" value="Mopterin_OxRdtase_prok_CS"/>
</dbReference>
<dbReference type="GO" id="GO:0016491">
    <property type="term" value="F:oxidoreductase activity"/>
    <property type="evidence" value="ECO:0007669"/>
    <property type="project" value="UniProtKB-KW"/>
</dbReference>
<evidence type="ECO:0000313" key="11">
    <source>
        <dbReference type="Proteomes" id="UP000809273"/>
    </source>
</evidence>
<evidence type="ECO:0000256" key="6">
    <source>
        <dbReference type="ARBA" id="ARBA00023004"/>
    </source>
</evidence>
<organism evidence="10 11">
    <name type="scientific">Candidatus Zymogenus saltonus</name>
    <dbReference type="NCBI Taxonomy" id="2844893"/>
    <lineage>
        <taxon>Bacteria</taxon>
        <taxon>Deltaproteobacteria</taxon>
        <taxon>Candidatus Zymogenia</taxon>
        <taxon>Candidatus Zymogeniales</taxon>
        <taxon>Candidatus Zymogenaceae</taxon>
        <taxon>Candidatus Zymogenus</taxon>
    </lineage>
</organism>
<dbReference type="Pfam" id="PF00384">
    <property type="entry name" value="Molybdopterin"/>
    <property type="match status" value="1"/>
</dbReference>
<accession>A0A9D8KFR7</accession>
<evidence type="ECO:0000256" key="4">
    <source>
        <dbReference type="ARBA" id="ARBA00022723"/>
    </source>
</evidence>
<dbReference type="InterPro" id="IPR050612">
    <property type="entry name" value="Prok_Mopterin_Oxidored"/>
</dbReference>
<dbReference type="InterPro" id="IPR006656">
    <property type="entry name" value="Mopterin_OxRdtase"/>
</dbReference>
<evidence type="ECO:0000313" key="10">
    <source>
        <dbReference type="EMBL" id="MBN1573357.1"/>
    </source>
</evidence>
<dbReference type="InterPro" id="IPR006963">
    <property type="entry name" value="Mopterin_OxRdtase_4Fe-4S_dom"/>
</dbReference>
<dbReference type="GO" id="GO:0018818">
    <property type="term" value="F:acetylene hydratase activity"/>
    <property type="evidence" value="ECO:0007669"/>
    <property type="project" value="InterPro"/>
</dbReference>
<dbReference type="PANTHER" id="PTHR43742:SF6">
    <property type="entry name" value="OXIDOREDUCTASE YYAE-RELATED"/>
    <property type="match status" value="1"/>
</dbReference>
<reference evidence="10" key="2">
    <citation type="submission" date="2021-01" db="EMBL/GenBank/DDBJ databases">
        <authorList>
            <person name="Hahn C.R."/>
            <person name="Youssef N.H."/>
            <person name="Elshahed M."/>
        </authorList>
    </citation>
    <scope>NUCLEOTIDE SEQUENCE</scope>
    <source>
        <strain evidence="10">Zod_Metabat.24</strain>
    </source>
</reference>
<dbReference type="Proteomes" id="UP000809273">
    <property type="component" value="Unassembled WGS sequence"/>
</dbReference>
<dbReference type="GO" id="GO:0046872">
    <property type="term" value="F:metal ion binding"/>
    <property type="evidence" value="ECO:0007669"/>
    <property type="project" value="UniProtKB-KW"/>
</dbReference>
<dbReference type="SUPFAM" id="SSF53706">
    <property type="entry name" value="Formate dehydrogenase/DMSO reductase, domains 1-3"/>
    <property type="match status" value="1"/>
</dbReference>
<keyword evidence="7" id="KW-0411">Iron-sulfur</keyword>
<keyword evidence="3" id="KW-0500">Molybdenum</keyword>
<dbReference type="AlphaFoldDB" id="A0A9D8KFR7"/>
<dbReference type="EMBL" id="JAFGIX010000046">
    <property type="protein sequence ID" value="MBN1573357.1"/>
    <property type="molecule type" value="Genomic_DNA"/>
</dbReference>
<keyword evidence="8" id="KW-0472">Membrane</keyword>
<name>A0A9D8KFR7_9DELT</name>
<dbReference type="GO" id="GO:0051536">
    <property type="term" value="F:iron-sulfur cluster binding"/>
    <property type="evidence" value="ECO:0007669"/>
    <property type="project" value="UniProtKB-KW"/>
</dbReference>
<comment type="cofactor">
    <cofactor evidence="1">
        <name>Mo-bis(molybdopterin guanine dinucleotide)</name>
        <dbReference type="ChEBI" id="CHEBI:60539"/>
    </cofactor>
</comment>
<keyword evidence="4" id="KW-0479">Metal-binding</keyword>
<dbReference type="PANTHER" id="PTHR43742">
    <property type="entry name" value="TRIMETHYLAMINE-N-OXIDE REDUCTASE"/>
    <property type="match status" value="1"/>
</dbReference>
<dbReference type="Gene3D" id="2.40.40.20">
    <property type="match status" value="1"/>
</dbReference>
<sequence length="771" mass="86995">MVLTRRYFIKAITAIGATIAAFNNLFVFAFDKEKEQKEVTNTPRETDRENIVVSDVDGHSQCHMRVHIEGDKVIDISGDPMDPESKGELTLRGKRMRDILYAPDRLRYPMKRVGKKGEGKWERISWDEALRTISDKLKEIKESHGAEAVDFHHGHYHSGDILGPYLARLANLFGTPNITNPSHICHMPRVFLQYNYDFGAVVPPDVAHTNCLILWGGNPHATNKPQEIAIKEARGRGAKLIVIDPAVTLYAREADVHAQLRPGTDGALALGMLNVIVKEGLYDREFVENWTIGFGELEKHIESYPPERVEQITWVPAEKIRKIARMYATTKPACISPRNSLDQHTNASCAIRAIDILMAITGNIDVRGGNIMVIPILMGLEDIKLYDKLPSESLKKKLGSESCLYSKISDTWPSAHTPSLWDAIINEKPYPVKAMFVMAANPVVTCENSIVVEDALRKLEFLVVSDLFMTPTAKLADIVLPASTFLETTRFVTYDTHADHCWNIPSRIVLSPKVVEPLWESKPDWKIISELAGTMGYGQYFPWETEEEAIDHMIRPLGIACSELKAHPEGIVVPIPPFLYKKFTGFLGAIIRVILKIALFRKYPEMYGKYGMQGFNTPSKKVEIYSERLEKLGYDPLPVYKEPAESPFSQPDLSQKYPLILSTGQKLEMYTHSMMRNIPKLRELFPNNILEIHPHTARKLGVGNGKEVRIETPRGSIKCYARATDSVDRRVVRIYHGFEESNCNILTDNSIYDPITGSTGLKSLLCKVERI</sequence>
<dbReference type="PROSITE" id="PS00490">
    <property type="entry name" value="MOLYBDOPTERIN_PROK_2"/>
    <property type="match status" value="1"/>
</dbReference>
<dbReference type="InterPro" id="IPR006657">
    <property type="entry name" value="MoPterin_dinucl-bd_dom"/>
</dbReference>
<feature type="domain" description="4Fe-4S Mo/W bis-MGD-type" evidence="9">
    <location>
        <begin position="48"/>
        <end position="104"/>
    </location>
</feature>
<evidence type="ECO:0000256" key="7">
    <source>
        <dbReference type="ARBA" id="ARBA00023014"/>
    </source>
</evidence>
<keyword evidence="8" id="KW-0812">Transmembrane</keyword>
<comment type="similarity">
    <text evidence="2">Belongs to the prokaryotic molybdopterin-containing oxidoreductase family.</text>
</comment>
<reference evidence="10" key="1">
    <citation type="journal article" date="2021" name="Environ. Microbiol.">
        <title>Genomic characterization of three novel Desulfobacterota classes expand the metabolic and phylogenetic diversity of the phylum.</title>
        <authorList>
            <person name="Murphy C.L."/>
            <person name="Biggerstaff J."/>
            <person name="Eichhorn A."/>
            <person name="Ewing E."/>
            <person name="Shahan R."/>
            <person name="Soriano D."/>
            <person name="Stewart S."/>
            <person name="VanMol K."/>
            <person name="Walker R."/>
            <person name="Walters P."/>
            <person name="Elshahed M.S."/>
            <person name="Youssef N.H."/>
        </authorList>
    </citation>
    <scope>NUCLEOTIDE SEQUENCE</scope>
    <source>
        <strain evidence="10">Zod_Metabat.24</strain>
    </source>
</reference>
<gene>
    <name evidence="10" type="ORF">JW984_09205</name>
</gene>
<keyword evidence="6" id="KW-0408">Iron</keyword>
<protein>
    <submittedName>
        <fullName evidence="10">Molybdopterin-dependent oxidoreductase</fullName>
    </submittedName>
</protein>
<dbReference type="SUPFAM" id="SSF50692">
    <property type="entry name" value="ADC-like"/>
    <property type="match status" value="1"/>
</dbReference>
<dbReference type="Gene3D" id="3.40.228.10">
    <property type="entry name" value="Dimethylsulfoxide Reductase, domain 2"/>
    <property type="match status" value="1"/>
</dbReference>
<evidence type="ECO:0000256" key="8">
    <source>
        <dbReference type="SAM" id="Phobius"/>
    </source>
</evidence>
<dbReference type="InterPro" id="IPR037949">
    <property type="entry name" value="MopB_CT_Acetylene-hydratase"/>
</dbReference>
<dbReference type="Gene3D" id="3.40.50.740">
    <property type="match status" value="1"/>
</dbReference>
<proteinExistence type="inferred from homology"/>
<comment type="caution">
    <text evidence="10">The sequence shown here is derived from an EMBL/GenBank/DDBJ whole genome shotgun (WGS) entry which is preliminary data.</text>
</comment>